<evidence type="ECO:0000256" key="1">
    <source>
        <dbReference type="SAM" id="Phobius"/>
    </source>
</evidence>
<organism evidence="2 3">
    <name type="scientific">Acidihalobacter prosperus</name>
    <dbReference type="NCBI Taxonomy" id="160660"/>
    <lineage>
        <taxon>Bacteria</taxon>
        <taxon>Pseudomonadati</taxon>
        <taxon>Pseudomonadota</taxon>
        <taxon>Gammaproteobacteria</taxon>
        <taxon>Chromatiales</taxon>
        <taxon>Ectothiorhodospiraceae</taxon>
        <taxon>Acidihalobacter</taxon>
    </lineage>
</organism>
<dbReference type="EMBL" id="JQSG02000007">
    <property type="protein sequence ID" value="OBS07874.1"/>
    <property type="molecule type" value="Genomic_DNA"/>
</dbReference>
<comment type="caution">
    <text evidence="2">The sequence shown here is derived from an EMBL/GenBank/DDBJ whole genome shotgun (WGS) entry which is preliminary data.</text>
</comment>
<gene>
    <name evidence="2" type="ORF">Thpro_023198</name>
</gene>
<accession>A0A1A6BZZ0</accession>
<proteinExistence type="predicted"/>
<reference evidence="2 3" key="1">
    <citation type="journal article" date="2014" name="Genome Announc.">
        <title>Draft Genome Sequence of the Iron-Oxidizing, Acidophilic, and Halotolerant 'Thiobacillus prosperus' Type Strain DSM 5130.</title>
        <authorList>
            <person name="Ossandon F.J."/>
            <person name="Cardenas J.P."/>
            <person name="Corbett M."/>
            <person name="Quatrini R."/>
            <person name="Holmes D.S."/>
            <person name="Watkin E."/>
        </authorList>
    </citation>
    <scope>NUCLEOTIDE SEQUENCE [LARGE SCALE GENOMIC DNA]</scope>
    <source>
        <strain evidence="2 3">DSM 5130</strain>
    </source>
</reference>
<keyword evidence="3" id="KW-1185">Reference proteome</keyword>
<keyword evidence="1" id="KW-1133">Transmembrane helix</keyword>
<evidence type="ECO:0000313" key="3">
    <source>
        <dbReference type="Proteomes" id="UP000029273"/>
    </source>
</evidence>
<keyword evidence="1" id="KW-0812">Transmembrane</keyword>
<dbReference type="Proteomes" id="UP000029273">
    <property type="component" value="Unassembled WGS sequence"/>
</dbReference>
<keyword evidence="1" id="KW-0472">Membrane</keyword>
<protein>
    <submittedName>
        <fullName evidence="2">Uncharacterized protein</fullName>
    </submittedName>
</protein>
<dbReference type="AlphaFoldDB" id="A0A1A6BZZ0"/>
<sequence>MGSWLTLFNLGGRLMIGDISAWIWLKIILNYLTPFVVSNLGLLSHRA</sequence>
<name>A0A1A6BZZ0_9GAMM</name>
<evidence type="ECO:0000313" key="2">
    <source>
        <dbReference type="EMBL" id="OBS07874.1"/>
    </source>
</evidence>
<feature type="transmembrane region" description="Helical" evidence="1">
    <location>
        <begin position="20"/>
        <end position="43"/>
    </location>
</feature>